<evidence type="ECO:0000313" key="1">
    <source>
        <dbReference type="EMBL" id="CAB3360681.1"/>
    </source>
</evidence>
<comment type="caution">
    <text evidence="1">The sequence shown here is derived from an EMBL/GenBank/DDBJ whole genome shotgun (WGS) entry which is preliminary data.</text>
</comment>
<evidence type="ECO:0000313" key="2">
    <source>
        <dbReference type="Proteomes" id="UP000494165"/>
    </source>
</evidence>
<sequence>MENSAKRIRDSAVKFGLPTRAASEIKNLIDLPPKINPNISTKYTTYTELHCYLRYEDEAELKTSKDLWKNLLHLLNFES</sequence>
<name>A0A8S1BYG4_9INSE</name>
<accession>A0A8S1BYG4</accession>
<dbReference type="EMBL" id="CADEPI010000004">
    <property type="protein sequence ID" value="CAB3360681.1"/>
    <property type="molecule type" value="Genomic_DNA"/>
</dbReference>
<reference evidence="1 2" key="1">
    <citation type="submission" date="2020-04" db="EMBL/GenBank/DDBJ databases">
        <authorList>
            <person name="Alioto T."/>
            <person name="Alioto T."/>
            <person name="Gomez Garrido J."/>
        </authorList>
    </citation>
    <scope>NUCLEOTIDE SEQUENCE [LARGE SCALE GENOMIC DNA]</scope>
</reference>
<gene>
    <name evidence="1" type="ORF">CLODIP_2_CD03244</name>
</gene>
<dbReference type="AlphaFoldDB" id="A0A8S1BYG4"/>
<keyword evidence="2" id="KW-1185">Reference proteome</keyword>
<protein>
    <submittedName>
        <fullName evidence="1">Uncharacterized protein</fullName>
    </submittedName>
</protein>
<dbReference type="Proteomes" id="UP000494165">
    <property type="component" value="Unassembled WGS sequence"/>
</dbReference>
<organism evidence="1 2">
    <name type="scientific">Cloeon dipterum</name>
    <dbReference type="NCBI Taxonomy" id="197152"/>
    <lineage>
        <taxon>Eukaryota</taxon>
        <taxon>Metazoa</taxon>
        <taxon>Ecdysozoa</taxon>
        <taxon>Arthropoda</taxon>
        <taxon>Hexapoda</taxon>
        <taxon>Insecta</taxon>
        <taxon>Pterygota</taxon>
        <taxon>Palaeoptera</taxon>
        <taxon>Ephemeroptera</taxon>
        <taxon>Pisciforma</taxon>
        <taxon>Baetidae</taxon>
        <taxon>Cloeon</taxon>
    </lineage>
</organism>
<proteinExistence type="predicted"/>